<dbReference type="PANTHER" id="PTHR31389:SF4">
    <property type="entry name" value="LD39211P"/>
    <property type="match status" value="1"/>
</dbReference>
<proteinExistence type="predicted"/>
<dbReference type="STRING" id="692418.SAMN04488029_3445"/>
<dbReference type="InterPro" id="IPR029044">
    <property type="entry name" value="Nucleotide-diphossugar_trans"/>
</dbReference>
<evidence type="ECO:0000313" key="1">
    <source>
        <dbReference type="EMBL" id="SMD37753.1"/>
    </source>
</evidence>
<dbReference type="InterPro" id="IPR012444">
    <property type="entry name" value="DUF1647"/>
</dbReference>
<accession>A0A1W2GM66</accession>
<evidence type="ECO:0008006" key="3">
    <source>
        <dbReference type="Google" id="ProtNLM"/>
    </source>
</evidence>
<keyword evidence="2" id="KW-1185">Reference proteome</keyword>
<protein>
    <recommendedName>
        <fullName evidence="3">DUF5672 domain-containing protein</fullName>
    </recommendedName>
</protein>
<evidence type="ECO:0000313" key="2">
    <source>
        <dbReference type="Proteomes" id="UP000192472"/>
    </source>
</evidence>
<name>A0A1W2GM66_REIFA</name>
<gene>
    <name evidence="1" type="ORF">SAMN04488029_3445</name>
</gene>
<reference evidence="1 2" key="1">
    <citation type="submission" date="2017-04" db="EMBL/GenBank/DDBJ databases">
        <authorList>
            <person name="Afonso C.L."/>
            <person name="Miller P.J."/>
            <person name="Scott M.A."/>
            <person name="Spackman E."/>
            <person name="Goraichik I."/>
            <person name="Dimitrov K.M."/>
            <person name="Suarez D.L."/>
            <person name="Swayne D.E."/>
        </authorList>
    </citation>
    <scope>NUCLEOTIDE SEQUENCE [LARGE SCALE GENOMIC DNA]</scope>
    <source>
        <strain evidence="1 2">DSM 26133</strain>
    </source>
</reference>
<dbReference type="OrthoDB" id="1200671at2"/>
<dbReference type="PANTHER" id="PTHR31389">
    <property type="entry name" value="LD39211P"/>
    <property type="match status" value="1"/>
</dbReference>
<dbReference type="Gene3D" id="3.90.550.10">
    <property type="entry name" value="Spore Coat Polysaccharide Biosynthesis Protein SpsA, Chain A"/>
    <property type="match status" value="1"/>
</dbReference>
<dbReference type="Proteomes" id="UP000192472">
    <property type="component" value="Unassembled WGS sequence"/>
</dbReference>
<organism evidence="1 2">
    <name type="scientific">Reichenbachiella faecimaris</name>
    <dbReference type="NCBI Taxonomy" id="692418"/>
    <lineage>
        <taxon>Bacteria</taxon>
        <taxon>Pseudomonadati</taxon>
        <taxon>Bacteroidota</taxon>
        <taxon>Cytophagia</taxon>
        <taxon>Cytophagales</taxon>
        <taxon>Reichenbachiellaceae</taxon>
        <taxon>Reichenbachiella</taxon>
    </lineage>
</organism>
<dbReference type="EMBL" id="FWYF01000004">
    <property type="protein sequence ID" value="SMD37753.1"/>
    <property type="molecule type" value="Genomic_DNA"/>
</dbReference>
<dbReference type="RefSeq" id="WP_084374088.1">
    <property type="nucleotide sequence ID" value="NZ_FWYF01000004.1"/>
</dbReference>
<sequence>MAKNNTILTAADSTYFRTFCQFLYSFKRQREYENSELILFDLGLTDSQKQLLDQLILKVPNVSVSTFDFSAYPEFVQLRHKTYSFKPIIVKTIFEERKGSLLWLDSATILNQPLNYVWNQIETYGIYAPIGGSGTLKEWTVQDTLDYMKVPESFYLNRNICGCMCGFGHHNSDVRELVSEWERYSLIKECIKPEGANRENHRDDQSLLTILLYKYKESKNIYLTKDEVNISSRYPIDFLSVRNKLNPNFPYNLNGLSIFYFNLRRKIDILAHRIIS</sequence>
<dbReference type="Pfam" id="PF07801">
    <property type="entry name" value="DUF1647"/>
    <property type="match status" value="1"/>
</dbReference>
<dbReference type="SUPFAM" id="SSF53448">
    <property type="entry name" value="Nucleotide-diphospho-sugar transferases"/>
    <property type="match status" value="1"/>
</dbReference>
<dbReference type="AlphaFoldDB" id="A0A1W2GM66"/>